<dbReference type="GO" id="GO:0005634">
    <property type="term" value="C:nucleus"/>
    <property type="evidence" value="ECO:0007669"/>
    <property type="project" value="TreeGrafter"/>
</dbReference>
<evidence type="ECO:0000256" key="6">
    <source>
        <dbReference type="ARBA" id="ARBA00040165"/>
    </source>
</evidence>
<evidence type="ECO:0000313" key="9">
    <source>
        <dbReference type="EMBL" id="JAV47648.1"/>
    </source>
</evidence>
<keyword evidence="1" id="KW-0832">Ubl conjugation</keyword>
<dbReference type="SMART" id="SM00338">
    <property type="entry name" value="BRLZ"/>
    <property type="match status" value="1"/>
</dbReference>
<keyword evidence="2" id="KW-0805">Transcription regulation</keyword>
<dbReference type="PROSITE" id="PS50217">
    <property type="entry name" value="BZIP"/>
    <property type="match status" value="1"/>
</dbReference>
<dbReference type="CDD" id="cd14691">
    <property type="entry name" value="bZIP_XBP1"/>
    <property type="match status" value="1"/>
</dbReference>
<dbReference type="GO" id="GO:0000981">
    <property type="term" value="F:DNA-binding transcription factor activity, RNA polymerase II-specific"/>
    <property type="evidence" value="ECO:0007669"/>
    <property type="project" value="TreeGrafter"/>
</dbReference>
<proteinExistence type="predicted"/>
<evidence type="ECO:0000256" key="2">
    <source>
        <dbReference type="ARBA" id="ARBA00023015"/>
    </source>
</evidence>
<dbReference type="InterPro" id="IPR004827">
    <property type="entry name" value="bZIP"/>
</dbReference>
<dbReference type="InterPro" id="IPR052470">
    <property type="entry name" value="ER_Stress-Reg_TF"/>
</dbReference>
<dbReference type="PANTHER" id="PTHR46542">
    <property type="entry name" value="X-BOX BINDING PROTEIN 1"/>
    <property type="match status" value="1"/>
</dbReference>
<name>A0A1W7R917_9SCOR</name>
<evidence type="ECO:0000256" key="4">
    <source>
        <dbReference type="ARBA" id="ARBA00023163"/>
    </source>
</evidence>
<dbReference type="GO" id="GO:0000977">
    <property type="term" value="F:RNA polymerase II transcription regulatory region sequence-specific DNA binding"/>
    <property type="evidence" value="ECO:0007669"/>
    <property type="project" value="TreeGrafter"/>
</dbReference>
<dbReference type="EMBL" id="GFAH01000741">
    <property type="protein sequence ID" value="JAV47648.1"/>
    <property type="molecule type" value="Transcribed_RNA"/>
</dbReference>
<dbReference type="InterPro" id="IPR046347">
    <property type="entry name" value="bZIP_sf"/>
</dbReference>
<keyword evidence="5" id="KW-0539">Nucleus</keyword>
<keyword evidence="3" id="KW-0238">DNA-binding</keyword>
<evidence type="ECO:0000256" key="1">
    <source>
        <dbReference type="ARBA" id="ARBA00022843"/>
    </source>
</evidence>
<dbReference type="Gene3D" id="1.20.5.170">
    <property type="match status" value="1"/>
</dbReference>
<protein>
    <recommendedName>
        <fullName evidence="6">X-box-binding protein 1</fullName>
    </recommendedName>
</protein>
<sequence>MESLTSVVRSPTSKLSILIDSKRKDGYSSDDISPAPVRKRQRLDHLTHEEKIQRRKLKNRVAAQCARDRKKERMTKLEEQIEVAEVERQMLLQKLLVLEQQNLKLMQESNELKKENSELKKRLQDQTTDSQELSKKVDKIFIKQEKDSCGSLEHASPINVSLQQKQDLQLFTLLMMHFLCSRMIANLITFLICYNSAAMNCYEKIPFLPPLEMKEPQNAIPKRSPVIKWWGPHQKNWNPSKN</sequence>
<dbReference type="Pfam" id="PF07716">
    <property type="entry name" value="bZIP_2"/>
    <property type="match status" value="1"/>
</dbReference>
<keyword evidence="7" id="KW-0175">Coiled coil</keyword>
<dbReference type="PANTHER" id="PTHR46542:SF1">
    <property type="entry name" value="X-BOX BINDING PROTEIN 1"/>
    <property type="match status" value="1"/>
</dbReference>
<evidence type="ECO:0000256" key="5">
    <source>
        <dbReference type="ARBA" id="ARBA00023242"/>
    </source>
</evidence>
<evidence type="ECO:0000259" key="8">
    <source>
        <dbReference type="PROSITE" id="PS50217"/>
    </source>
</evidence>
<evidence type="ECO:0000256" key="7">
    <source>
        <dbReference type="SAM" id="Coils"/>
    </source>
</evidence>
<dbReference type="AlphaFoldDB" id="A0A1W7R917"/>
<organism evidence="9">
    <name type="scientific">Hadrurus spadix</name>
    <dbReference type="NCBI Taxonomy" id="141984"/>
    <lineage>
        <taxon>Eukaryota</taxon>
        <taxon>Metazoa</taxon>
        <taxon>Ecdysozoa</taxon>
        <taxon>Arthropoda</taxon>
        <taxon>Chelicerata</taxon>
        <taxon>Arachnida</taxon>
        <taxon>Scorpiones</taxon>
        <taxon>Iurida</taxon>
        <taxon>Iuroidea</taxon>
        <taxon>Hadrurus</taxon>
    </lineage>
</organism>
<accession>A0A1W7R917</accession>
<reference evidence="9" key="1">
    <citation type="submission" date="2016-11" db="EMBL/GenBank/DDBJ databases">
        <title>Venom-gland transcriptomics and venom proteomics of the black-back scorpion (Hadrurus spadix) reveal detectability challenges and an unexplored realm of animal toxin diversity.</title>
        <authorList>
            <person name="Rokyta D.R."/>
            <person name="Ward M.J."/>
        </authorList>
    </citation>
    <scope>NUCLEOTIDE SEQUENCE</scope>
    <source>
        <tissue evidence="9">Venom gland</tissue>
    </source>
</reference>
<feature type="domain" description="BZIP" evidence="8">
    <location>
        <begin position="49"/>
        <end position="112"/>
    </location>
</feature>
<evidence type="ECO:0000256" key="3">
    <source>
        <dbReference type="ARBA" id="ARBA00023125"/>
    </source>
</evidence>
<keyword evidence="4" id="KW-0804">Transcription</keyword>
<dbReference type="SUPFAM" id="SSF57959">
    <property type="entry name" value="Leucine zipper domain"/>
    <property type="match status" value="1"/>
</dbReference>
<feature type="coiled-coil region" evidence="7">
    <location>
        <begin position="60"/>
        <end position="136"/>
    </location>
</feature>